<keyword evidence="4" id="KW-0804">Transcription</keyword>
<evidence type="ECO:0000256" key="2">
    <source>
        <dbReference type="ARBA" id="ARBA00023015"/>
    </source>
</evidence>
<dbReference type="PRINTS" id="PR00455">
    <property type="entry name" value="HTHTETR"/>
</dbReference>
<keyword evidence="1" id="KW-0678">Repressor</keyword>
<dbReference type="EMBL" id="JAEKLZ010000511">
    <property type="protein sequence ID" value="MBW8729285.1"/>
    <property type="molecule type" value="Genomic_DNA"/>
</dbReference>
<dbReference type="InterPro" id="IPR039538">
    <property type="entry name" value="BetI_C"/>
</dbReference>
<accession>A0A952FTP9</accession>
<proteinExistence type="predicted"/>
<comment type="caution">
    <text evidence="7">The sequence shown here is derived from an EMBL/GenBank/DDBJ whole genome shotgun (WGS) entry which is preliminary data.</text>
</comment>
<keyword evidence="3 5" id="KW-0238">DNA-binding</keyword>
<dbReference type="Proteomes" id="UP000700706">
    <property type="component" value="Unassembled WGS sequence"/>
</dbReference>
<dbReference type="GO" id="GO:0000976">
    <property type="term" value="F:transcription cis-regulatory region binding"/>
    <property type="evidence" value="ECO:0007669"/>
    <property type="project" value="TreeGrafter"/>
</dbReference>
<protein>
    <submittedName>
        <fullName evidence="7">Transcriptional regulator BetI</fullName>
    </submittedName>
</protein>
<sequence>MAEGQAARKVNGGRRQSKELRRQELIEATIDAIAKRGYEETTMAVVADGAGLSRGIVNFHFESKEKLLVETLRYLSDEYRAHWRHALHEAGPAAAEKLWALVLADFDRRICNPRKIAAWCAFWGEAKTRPHYRALCSANDHDYHLTLLNLCRELAAPEQSPDLLASSLNGLLEGLWLHVMMGPKEFGREDARACAVEMLVSVFPRHFTRDGPIRPSPEDGKG</sequence>
<feature type="DNA-binding region" description="H-T-H motif" evidence="5">
    <location>
        <begin position="42"/>
        <end position="61"/>
    </location>
</feature>
<dbReference type="NCBIfam" id="NF001978">
    <property type="entry name" value="PRK00767.1"/>
    <property type="match status" value="1"/>
</dbReference>
<dbReference type="InterPro" id="IPR009057">
    <property type="entry name" value="Homeodomain-like_sf"/>
</dbReference>
<dbReference type="GO" id="GO:0003700">
    <property type="term" value="F:DNA-binding transcription factor activity"/>
    <property type="evidence" value="ECO:0007669"/>
    <property type="project" value="TreeGrafter"/>
</dbReference>
<dbReference type="AlphaFoldDB" id="A0A952FTP9"/>
<evidence type="ECO:0000313" key="7">
    <source>
        <dbReference type="EMBL" id="MBW8729285.1"/>
    </source>
</evidence>
<dbReference type="SUPFAM" id="SSF48498">
    <property type="entry name" value="Tetracyclin repressor-like, C-terminal domain"/>
    <property type="match status" value="1"/>
</dbReference>
<evidence type="ECO:0000256" key="4">
    <source>
        <dbReference type="ARBA" id="ARBA00023163"/>
    </source>
</evidence>
<dbReference type="PANTHER" id="PTHR30055:SF234">
    <property type="entry name" value="HTH-TYPE TRANSCRIPTIONAL REGULATOR BETI"/>
    <property type="match status" value="1"/>
</dbReference>
<dbReference type="Pfam" id="PF13977">
    <property type="entry name" value="TetR_C_6"/>
    <property type="match status" value="1"/>
</dbReference>
<gene>
    <name evidence="7" type="primary">betI</name>
    <name evidence="7" type="ORF">JF625_29555</name>
</gene>
<evidence type="ECO:0000313" key="8">
    <source>
        <dbReference type="Proteomes" id="UP000700706"/>
    </source>
</evidence>
<dbReference type="InterPro" id="IPR036271">
    <property type="entry name" value="Tet_transcr_reg_TetR-rel_C_sf"/>
</dbReference>
<organism evidence="7 8">
    <name type="scientific">Inquilinus limosus</name>
    <dbReference type="NCBI Taxonomy" id="171674"/>
    <lineage>
        <taxon>Bacteria</taxon>
        <taxon>Pseudomonadati</taxon>
        <taxon>Pseudomonadota</taxon>
        <taxon>Alphaproteobacteria</taxon>
        <taxon>Rhodospirillales</taxon>
        <taxon>Rhodospirillaceae</taxon>
        <taxon>Inquilinus</taxon>
    </lineage>
</organism>
<evidence type="ECO:0000256" key="1">
    <source>
        <dbReference type="ARBA" id="ARBA00022491"/>
    </source>
</evidence>
<dbReference type="Gene3D" id="1.10.357.10">
    <property type="entry name" value="Tetracycline Repressor, domain 2"/>
    <property type="match status" value="1"/>
</dbReference>
<evidence type="ECO:0000256" key="5">
    <source>
        <dbReference type="PROSITE-ProRule" id="PRU00335"/>
    </source>
</evidence>
<name>A0A952FTP9_9PROT</name>
<dbReference type="PANTHER" id="PTHR30055">
    <property type="entry name" value="HTH-TYPE TRANSCRIPTIONAL REGULATOR RUTR"/>
    <property type="match status" value="1"/>
</dbReference>
<dbReference type="PROSITE" id="PS50977">
    <property type="entry name" value="HTH_TETR_2"/>
    <property type="match status" value="1"/>
</dbReference>
<keyword evidence="2" id="KW-0805">Transcription regulation</keyword>
<dbReference type="SUPFAM" id="SSF46689">
    <property type="entry name" value="Homeodomain-like"/>
    <property type="match status" value="1"/>
</dbReference>
<feature type="domain" description="HTH tetR-type" evidence="6">
    <location>
        <begin position="19"/>
        <end position="79"/>
    </location>
</feature>
<dbReference type="InterPro" id="IPR001647">
    <property type="entry name" value="HTH_TetR"/>
</dbReference>
<evidence type="ECO:0000259" key="6">
    <source>
        <dbReference type="PROSITE" id="PS50977"/>
    </source>
</evidence>
<dbReference type="Pfam" id="PF00440">
    <property type="entry name" value="TetR_N"/>
    <property type="match status" value="1"/>
</dbReference>
<reference evidence="7" key="1">
    <citation type="submission" date="2020-06" db="EMBL/GenBank/DDBJ databases">
        <title>Stable isotope informed genome-resolved metagenomics uncovers potential trophic interactions in rhizosphere soil.</title>
        <authorList>
            <person name="Starr E.P."/>
            <person name="Shi S."/>
            <person name="Blazewicz S.J."/>
            <person name="Koch B.J."/>
            <person name="Probst A.J."/>
            <person name="Hungate B.A."/>
            <person name="Pett-Ridge J."/>
            <person name="Firestone M.K."/>
            <person name="Banfield J.F."/>
        </authorList>
    </citation>
    <scope>NUCLEOTIDE SEQUENCE</scope>
    <source>
        <strain evidence="7">YM_69_17</strain>
    </source>
</reference>
<evidence type="ECO:0000256" key="3">
    <source>
        <dbReference type="ARBA" id="ARBA00023125"/>
    </source>
</evidence>
<dbReference type="InterPro" id="IPR023772">
    <property type="entry name" value="DNA-bd_HTH_TetR-type_CS"/>
</dbReference>
<dbReference type="InterPro" id="IPR050109">
    <property type="entry name" value="HTH-type_TetR-like_transc_reg"/>
</dbReference>
<dbReference type="PROSITE" id="PS01081">
    <property type="entry name" value="HTH_TETR_1"/>
    <property type="match status" value="1"/>
</dbReference>